<evidence type="ECO:0000256" key="3">
    <source>
        <dbReference type="ARBA" id="ARBA00022452"/>
    </source>
</evidence>
<keyword evidence="6" id="KW-0472">Membrane</keyword>
<feature type="signal peptide" evidence="8">
    <location>
        <begin position="1"/>
        <end position="27"/>
    </location>
</feature>
<evidence type="ECO:0000256" key="2">
    <source>
        <dbReference type="ARBA" id="ARBA00008163"/>
    </source>
</evidence>
<evidence type="ECO:0000256" key="7">
    <source>
        <dbReference type="ARBA" id="ARBA00023237"/>
    </source>
</evidence>
<comment type="subcellular location">
    <subcellularLocation>
        <location evidence="1">Cell outer membrane</location>
        <topology evidence="1">Multi-pass membrane protein</topology>
    </subcellularLocation>
</comment>
<keyword evidence="3" id="KW-1134">Transmembrane beta strand</keyword>
<name>A0ABS2K010_9GAMM</name>
<evidence type="ECO:0000256" key="8">
    <source>
        <dbReference type="SAM" id="SignalP"/>
    </source>
</evidence>
<accession>A0ABS2K010</accession>
<comment type="caution">
    <text evidence="9">The sequence shown here is derived from an EMBL/GenBank/DDBJ whole genome shotgun (WGS) entry which is preliminary data.</text>
</comment>
<dbReference type="InterPro" id="IPR005017">
    <property type="entry name" value="OMPP1/FadL/TodX"/>
</dbReference>
<evidence type="ECO:0000256" key="4">
    <source>
        <dbReference type="ARBA" id="ARBA00022692"/>
    </source>
</evidence>
<protein>
    <submittedName>
        <fullName evidence="9">Outer membrane protein transport protein</fullName>
    </submittedName>
</protein>
<keyword evidence="5 8" id="KW-0732">Signal</keyword>
<evidence type="ECO:0000256" key="1">
    <source>
        <dbReference type="ARBA" id="ARBA00004571"/>
    </source>
</evidence>
<organism evidence="9 10">
    <name type="scientific">Dyella flava</name>
    <dbReference type="NCBI Taxonomy" id="1920170"/>
    <lineage>
        <taxon>Bacteria</taxon>
        <taxon>Pseudomonadati</taxon>
        <taxon>Pseudomonadota</taxon>
        <taxon>Gammaproteobacteria</taxon>
        <taxon>Lysobacterales</taxon>
        <taxon>Rhodanobacteraceae</taxon>
        <taxon>Dyella</taxon>
    </lineage>
</organism>
<dbReference type="RefSeq" id="WP_204680121.1">
    <property type="nucleotide sequence ID" value="NZ_BSNR01000003.1"/>
</dbReference>
<dbReference type="Pfam" id="PF03349">
    <property type="entry name" value="Toluene_X"/>
    <property type="match status" value="1"/>
</dbReference>
<keyword evidence="7" id="KW-0998">Cell outer membrane</keyword>
<dbReference type="EMBL" id="JADIKE010000028">
    <property type="protein sequence ID" value="MBM7124590.1"/>
    <property type="molecule type" value="Genomic_DNA"/>
</dbReference>
<dbReference type="SUPFAM" id="SSF56935">
    <property type="entry name" value="Porins"/>
    <property type="match status" value="1"/>
</dbReference>
<dbReference type="PANTHER" id="PTHR35093:SF3">
    <property type="entry name" value="LONG-CHAIN FATTY ACID TRANSPORT PROTEIN"/>
    <property type="match status" value="1"/>
</dbReference>
<keyword evidence="10" id="KW-1185">Reference proteome</keyword>
<evidence type="ECO:0000256" key="6">
    <source>
        <dbReference type="ARBA" id="ARBA00023136"/>
    </source>
</evidence>
<dbReference type="Gene3D" id="2.40.160.60">
    <property type="entry name" value="Outer membrane protein transport protein (OMPP1/FadL/TodX)"/>
    <property type="match status" value="1"/>
</dbReference>
<evidence type="ECO:0000256" key="5">
    <source>
        <dbReference type="ARBA" id="ARBA00022729"/>
    </source>
</evidence>
<proteinExistence type="inferred from homology"/>
<feature type="chain" id="PRO_5045958762" evidence="8">
    <location>
        <begin position="28"/>
        <end position="458"/>
    </location>
</feature>
<gene>
    <name evidence="9" type="ORF">ISP19_04300</name>
</gene>
<sequence>MNKHSKPQMTRYGARAVLALAVVSAFAVPVVAQAGAFQLPTDNAAGWARANAGGSLFPDDPTAAFNNPAAMAFFSAPVLQATATMIRPSAQFNGQTQTIDGAPTTGNNPNGFDKFIPFPNLAWVAPINNWFALGGALTVPYGLESDYNPTWQGRYFGTRTDLESINASLSAAFKLNDRFSLGVGVSGQRTKAQLNTVLDPNGAAQALFGLPLPPQQDDEQLNVDVKRTFSVGYFGGFEFKPTDQDSLGFSYHSRIQNTLAGNYAVYGGAEGKALLALAPKLDPSLPTINPNGASASARFDTPAYASLDWLHSFNSNLTMAATVKWTQWSTFQDLVLMSNGQQLLSLPEEYKDSYLFAVGGDYKLNERWTLRGGIGYDQTPTVILSRDPRVPDGARKLLGVGVGYKATDHVSLDLGYQHQFVSNTPVHLVDQPILGGATMDGYFADSGDVVSITGTYHF</sequence>
<comment type="similarity">
    <text evidence="2">Belongs to the OmpP1/FadL family.</text>
</comment>
<evidence type="ECO:0000313" key="10">
    <source>
        <dbReference type="Proteomes" id="UP001430149"/>
    </source>
</evidence>
<dbReference type="Proteomes" id="UP001430149">
    <property type="component" value="Unassembled WGS sequence"/>
</dbReference>
<dbReference type="PANTHER" id="PTHR35093">
    <property type="entry name" value="OUTER MEMBRANE PROTEIN NMB0088-RELATED"/>
    <property type="match status" value="1"/>
</dbReference>
<evidence type="ECO:0000313" key="9">
    <source>
        <dbReference type="EMBL" id="MBM7124590.1"/>
    </source>
</evidence>
<keyword evidence="4" id="KW-0812">Transmembrane</keyword>
<reference evidence="9" key="1">
    <citation type="submission" date="2020-10" db="EMBL/GenBank/DDBJ databases">
        <title>Phylogeny of dyella-like bacteria.</title>
        <authorList>
            <person name="Fu J."/>
        </authorList>
    </citation>
    <scope>NUCLEOTIDE SEQUENCE</scope>
    <source>
        <strain evidence="9">DHOC52</strain>
    </source>
</reference>